<feature type="region of interest" description="Disordered" evidence="1">
    <location>
        <begin position="107"/>
        <end position="127"/>
    </location>
</feature>
<feature type="region of interest" description="Disordered" evidence="1">
    <location>
        <begin position="1062"/>
        <end position="1095"/>
    </location>
</feature>
<dbReference type="AlphaFoldDB" id="A0A8K1CS04"/>
<feature type="region of interest" description="Disordered" evidence="1">
    <location>
        <begin position="1181"/>
        <end position="1213"/>
    </location>
</feature>
<feature type="region of interest" description="Disordered" evidence="1">
    <location>
        <begin position="874"/>
        <end position="898"/>
    </location>
</feature>
<evidence type="ECO:0000256" key="1">
    <source>
        <dbReference type="SAM" id="MobiDB-lite"/>
    </source>
</evidence>
<proteinExistence type="predicted"/>
<name>A0A8K1CS04_PYTOL</name>
<accession>A0A8K1CS04</accession>
<feature type="compositionally biased region" description="Polar residues" evidence="1">
    <location>
        <begin position="875"/>
        <end position="888"/>
    </location>
</feature>
<dbReference type="OrthoDB" id="75192at2759"/>
<sequence>MDSTPSRTPIARRNSFSRETATAIAQLRPHHSFDRLPSDLRLNFPDAATALSPRKTQSFSHLPIVKEDPPLSPLRATHSALNLRVASAEGDEEEEPEEMAMLESPVHNKDDERGHSPTSSSYSPASPTLEDDAFEAWLLPLETTQPVVETVAPLSPPRVVQSNAGDATTEAFTQEVSRWLARDRASTIELSRTMQQIEDDIRQAIGSAAARVSNEMQRRDEFQQELRSAAQLPVDADLSSILVDTVPSVEPQMLEAPVEPELLLLMEVLIGDGRSETIEIYVGDQPDALAAAFAKKHGLVADAIPRLTQHIQDQLDALESEEGAVESQQTQSEEDVMLALLGETSVPNQVDRMAKVQTTMPPPAPTIAELRSQYHDHHLMNHQSTTDHSKERNHEREHNYNALMEKYGHYTSHSGKVNPTHAPLHGHTAPSGAQELHNGDSDPLTMRNLQLAERTRLLFAPRAANRATLQTNKEKDTVFNRLYSLAESREKWIRRQQKIKAAEEMKDQEQQRKLELSSKSREMLANRGNGGYAHIGERLYDEALADMAKKERDRERRAIERENEFNWTCPRCAHVNQHSDEVCRKIVAVNSSGTPTSGIRRESTPLGETPEIICGHRRPEQLFRPTLLSASSSASRAVQFHKDRAASQRRLRSQQAMEDEFRQTCPFKPKINEISEEIMREKLEQEAKSMGIDVTMTSDGDVRRKNPHLALYDDAFHARVQQEAREAAYLKQFPFKPNIGVNALWLSGESEDVVERLAVTKYQELEHKRQSLHEKYAPDRDPVTGKEFFKPETGRAPLFNRNERGLPIGEFLYESHREQAEYHRHLRQQQDKQIKQQRQQSFVSQTSKQALETRKIKTFDRIFDYVRCIARRQTADTSPGRSNGPSQRPSRDSGEQLVVPDDVDIQVLPQEIARIVSIVFEFADHKPITRDSFYSYMEKLMVEIPGLTHTQILFLTNNLADGKSARRPAERCKSEDEDDAELTFRPNIDKNSDMMAKKHGRAEQSNVFQALNKYFDHYRERKDQKKKQLEREFARTHPFQPTFQTKDRKTRGAKFYDRLQQREQAKEQVSDNPLLRTSVPNARPSVRPIDATDEELHSPSQYFAYRSDSFGSLSKQSVSDEEDAALTSHVLAALDDRFPRAPTNSNPSQVASPSVSSVWSVAAGLKKPSENATTLVTPVSSLKGPVKSESLAQASTPEAEDVRGASLTDLAST</sequence>
<dbReference type="PANTHER" id="PTHR35381">
    <property type="entry name" value="EF-HAND DOMAIN-CONTAINING PROTEIN"/>
    <property type="match status" value="1"/>
</dbReference>
<gene>
    <name evidence="2" type="ORF">Poli38472_006250</name>
</gene>
<evidence type="ECO:0000313" key="2">
    <source>
        <dbReference type="EMBL" id="TMW68782.1"/>
    </source>
</evidence>
<organism evidence="2 3">
    <name type="scientific">Pythium oligandrum</name>
    <name type="common">Mycoparasitic fungus</name>
    <dbReference type="NCBI Taxonomy" id="41045"/>
    <lineage>
        <taxon>Eukaryota</taxon>
        <taxon>Sar</taxon>
        <taxon>Stramenopiles</taxon>
        <taxon>Oomycota</taxon>
        <taxon>Peronosporomycetes</taxon>
        <taxon>Pythiales</taxon>
        <taxon>Pythiaceae</taxon>
        <taxon>Pythium</taxon>
    </lineage>
</organism>
<keyword evidence="3" id="KW-1185">Reference proteome</keyword>
<evidence type="ECO:0000313" key="3">
    <source>
        <dbReference type="Proteomes" id="UP000794436"/>
    </source>
</evidence>
<comment type="caution">
    <text evidence="2">The sequence shown here is derived from an EMBL/GenBank/DDBJ whole genome shotgun (WGS) entry which is preliminary data.</text>
</comment>
<reference evidence="2" key="1">
    <citation type="submission" date="2019-03" db="EMBL/GenBank/DDBJ databases">
        <title>Long read genome sequence of the mycoparasitic Pythium oligandrum ATCC 38472 isolated from sugarbeet rhizosphere.</title>
        <authorList>
            <person name="Gaulin E."/>
        </authorList>
    </citation>
    <scope>NUCLEOTIDE SEQUENCE</scope>
    <source>
        <strain evidence="2">ATCC 38472_TT</strain>
    </source>
</reference>
<feature type="compositionally biased region" description="Basic and acidic residues" evidence="1">
    <location>
        <begin position="822"/>
        <end position="834"/>
    </location>
</feature>
<dbReference type="EMBL" id="SPLM01000002">
    <property type="protein sequence ID" value="TMW68782.1"/>
    <property type="molecule type" value="Genomic_DNA"/>
</dbReference>
<dbReference type="PANTHER" id="PTHR35381:SF1">
    <property type="entry name" value="EF-HAND DOMAIN-CONTAINING PROTEIN"/>
    <property type="match status" value="1"/>
</dbReference>
<feature type="compositionally biased region" description="Low complexity" evidence="1">
    <location>
        <begin position="116"/>
        <end position="127"/>
    </location>
</feature>
<dbReference type="Proteomes" id="UP000794436">
    <property type="component" value="Unassembled WGS sequence"/>
</dbReference>
<feature type="region of interest" description="Disordered" evidence="1">
    <location>
        <begin position="822"/>
        <end position="847"/>
    </location>
</feature>
<protein>
    <submittedName>
        <fullName evidence="2">Uncharacterized protein</fullName>
    </submittedName>
</protein>